<accession>A0A0P6Y4F4</accession>
<dbReference type="EMBL" id="LGCM01000045">
    <property type="protein sequence ID" value="KPL79892.1"/>
    <property type="molecule type" value="Genomic_DNA"/>
</dbReference>
<evidence type="ECO:0000259" key="7">
    <source>
        <dbReference type="Pfam" id="PF04542"/>
    </source>
</evidence>
<sequence length="205" mass="22952">MNTDEHSLVQQACAGDLDAFNQLVLQYQGLAYNVALRILSDDAAAEDVTQTAFIAAYRSLSSFRGGSFRAWVMRMVTNACYDELRRRKRRPTTPLEPLSDDGEEEIESPAWLADDGPSPEDQVAQGELEKAIQHCLQGLPDEFRAVVVLVDVQGLDYLEVSEAVRTPLGTVKSRLARGRVRLRDCLQGFWELLPPQFRQVLEGRA</sequence>
<dbReference type="InterPro" id="IPR013249">
    <property type="entry name" value="RNA_pol_sigma70_r4_t2"/>
</dbReference>
<evidence type="ECO:0000259" key="8">
    <source>
        <dbReference type="Pfam" id="PF08281"/>
    </source>
</evidence>
<evidence type="ECO:0000313" key="11">
    <source>
        <dbReference type="Proteomes" id="UP000050501"/>
    </source>
</evidence>
<dbReference type="STRING" id="229921.ADN01_12800"/>
<evidence type="ECO:0000313" key="9">
    <source>
        <dbReference type="EMBL" id="KPL79826.1"/>
    </source>
</evidence>
<dbReference type="SUPFAM" id="SSF88659">
    <property type="entry name" value="Sigma3 and sigma4 domains of RNA polymerase sigma factors"/>
    <property type="match status" value="1"/>
</dbReference>
<evidence type="ECO:0008006" key="12">
    <source>
        <dbReference type="Google" id="ProtNLM"/>
    </source>
</evidence>
<gene>
    <name evidence="9" type="ORF">ADN01_12800</name>
    <name evidence="10" type="ORF">ADN01_13275</name>
</gene>
<dbReference type="InterPro" id="IPR014284">
    <property type="entry name" value="RNA_pol_sigma-70_dom"/>
</dbReference>
<organism evidence="10 11">
    <name type="scientific">Levilinea saccharolytica</name>
    <dbReference type="NCBI Taxonomy" id="229921"/>
    <lineage>
        <taxon>Bacteria</taxon>
        <taxon>Bacillati</taxon>
        <taxon>Chloroflexota</taxon>
        <taxon>Anaerolineae</taxon>
        <taxon>Anaerolineales</taxon>
        <taxon>Anaerolineaceae</taxon>
        <taxon>Levilinea</taxon>
    </lineage>
</organism>
<reference evidence="10 11" key="1">
    <citation type="submission" date="2015-07" db="EMBL/GenBank/DDBJ databases">
        <title>Genome sequence of Levilinea saccharolytica DSM 16555.</title>
        <authorList>
            <person name="Hemp J."/>
            <person name="Ward L.M."/>
            <person name="Pace L.A."/>
            <person name="Fischer W.W."/>
        </authorList>
    </citation>
    <scope>NUCLEOTIDE SEQUENCE [LARGE SCALE GENOMIC DNA]</scope>
    <source>
        <strain evidence="10 11">KIBI-1</strain>
    </source>
</reference>
<dbReference type="InterPro" id="IPR039425">
    <property type="entry name" value="RNA_pol_sigma-70-like"/>
</dbReference>
<protein>
    <recommendedName>
        <fullName evidence="12">RNA polymerase subunit sigma-24</fullName>
    </recommendedName>
</protein>
<comment type="similarity">
    <text evidence="1">Belongs to the sigma-70 factor family. ECF subfamily.</text>
</comment>
<keyword evidence="2" id="KW-0805">Transcription regulation</keyword>
<dbReference type="InterPro" id="IPR007627">
    <property type="entry name" value="RNA_pol_sigma70_r2"/>
</dbReference>
<dbReference type="Pfam" id="PF04542">
    <property type="entry name" value="Sigma70_r2"/>
    <property type="match status" value="1"/>
</dbReference>
<dbReference type="EMBL" id="LGCM01000045">
    <property type="protein sequence ID" value="KPL79826.1"/>
    <property type="molecule type" value="Genomic_DNA"/>
</dbReference>
<dbReference type="Gene3D" id="1.10.1740.10">
    <property type="match status" value="1"/>
</dbReference>
<dbReference type="AlphaFoldDB" id="A0A0P6Y4F4"/>
<dbReference type="Proteomes" id="UP000050501">
    <property type="component" value="Unassembled WGS sequence"/>
</dbReference>
<dbReference type="InterPro" id="IPR036388">
    <property type="entry name" value="WH-like_DNA-bd_sf"/>
</dbReference>
<evidence type="ECO:0000256" key="4">
    <source>
        <dbReference type="ARBA" id="ARBA00023125"/>
    </source>
</evidence>
<dbReference type="PANTHER" id="PTHR43133">
    <property type="entry name" value="RNA POLYMERASE ECF-TYPE SIGMA FACTO"/>
    <property type="match status" value="1"/>
</dbReference>
<evidence type="ECO:0000256" key="2">
    <source>
        <dbReference type="ARBA" id="ARBA00023015"/>
    </source>
</evidence>
<comment type="caution">
    <text evidence="10">The sequence shown here is derived from an EMBL/GenBank/DDBJ whole genome shotgun (WGS) entry which is preliminary data.</text>
</comment>
<evidence type="ECO:0000256" key="6">
    <source>
        <dbReference type="SAM" id="MobiDB-lite"/>
    </source>
</evidence>
<proteinExistence type="inferred from homology"/>
<feature type="domain" description="RNA polymerase sigma factor 70 region 4 type 2" evidence="8">
    <location>
        <begin position="131"/>
        <end position="182"/>
    </location>
</feature>
<name>A0A0P6Y4F4_9CHLR</name>
<dbReference type="NCBIfam" id="TIGR02937">
    <property type="entry name" value="sigma70-ECF"/>
    <property type="match status" value="1"/>
</dbReference>
<evidence type="ECO:0000313" key="10">
    <source>
        <dbReference type="EMBL" id="KPL79892.1"/>
    </source>
</evidence>
<dbReference type="Gene3D" id="1.10.10.10">
    <property type="entry name" value="Winged helix-like DNA-binding domain superfamily/Winged helix DNA-binding domain"/>
    <property type="match status" value="1"/>
</dbReference>
<keyword evidence="4" id="KW-0238">DNA-binding</keyword>
<dbReference type="CDD" id="cd06171">
    <property type="entry name" value="Sigma70_r4"/>
    <property type="match status" value="1"/>
</dbReference>
<dbReference type="Pfam" id="PF08281">
    <property type="entry name" value="Sigma70_r4_2"/>
    <property type="match status" value="1"/>
</dbReference>
<feature type="compositionally biased region" description="Acidic residues" evidence="6">
    <location>
        <begin position="98"/>
        <end position="107"/>
    </location>
</feature>
<dbReference type="GO" id="GO:0003677">
    <property type="term" value="F:DNA binding"/>
    <property type="evidence" value="ECO:0007669"/>
    <property type="project" value="UniProtKB-KW"/>
</dbReference>
<dbReference type="SUPFAM" id="SSF88946">
    <property type="entry name" value="Sigma2 domain of RNA polymerase sigma factors"/>
    <property type="match status" value="1"/>
</dbReference>
<keyword evidence="3" id="KW-0731">Sigma factor</keyword>
<evidence type="ECO:0000256" key="1">
    <source>
        <dbReference type="ARBA" id="ARBA00010641"/>
    </source>
</evidence>
<feature type="region of interest" description="Disordered" evidence="6">
    <location>
        <begin position="91"/>
        <end position="122"/>
    </location>
</feature>
<dbReference type="InterPro" id="IPR013324">
    <property type="entry name" value="RNA_pol_sigma_r3/r4-like"/>
</dbReference>
<keyword evidence="11" id="KW-1185">Reference proteome</keyword>
<dbReference type="OrthoDB" id="9784984at2"/>
<evidence type="ECO:0000256" key="5">
    <source>
        <dbReference type="ARBA" id="ARBA00023163"/>
    </source>
</evidence>
<feature type="domain" description="RNA polymerase sigma-70 region 2" evidence="7">
    <location>
        <begin position="23"/>
        <end position="90"/>
    </location>
</feature>
<dbReference type="InterPro" id="IPR013325">
    <property type="entry name" value="RNA_pol_sigma_r2"/>
</dbReference>
<dbReference type="GO" id="GO:0006352">
    <property type="term" value="P:DNA-templated transcription initiation"/>
    <property type="evidence" value="ECO:0007669"/>
    <property type="project" value="InterPro"/>
</dbReference>
<dbReference type="PANTHER" id="PTHR43133:SF8">
    <property type="entry name" value="RNA POLYMERASE SIGMA FACTOR HI_1459-RELATED"/>
    <property type="match status" value="1"/>
</dbReference>
<evidence type="ECO:0000256" key="3">
    <source>
        <dbReference type="ARBA" id="ARBA00023082"/>
    </source>
</evidence>
<dbReference type="GO" id="GO:0016987">
    <property type="term" value="F:sigma factor activity"/>
    <property type="evidence" value="ECO:0007669"/>
    <property type="project" value="UniProtKB-KW"/>
</dbReference>
<keyword evidence="5" id="KW-0804">Transcription</keyword>